<organism evidence="1 2">
    <name type="scientific">Sphingomonas arvum</name>
    <dbReference type="NCBI Taxonomy" id="2992113"/>
    <lineage>
        <taxon>Bacteria</taxon>
        <taxon>Pseudomonadati</taxon>
        <taxon>Pseudomonadota</taxon>
        <taxon>Alphaproteobacteria</taxon>
        <taxon>Sphingomonadales</taxon>
        <taxon>Sphingomonadaceae</taxon>
        <taxon>Sphingomonas</taxon>
    </lineage>
</organism>
<evidence type="ECO:0000313" key="1">
    <source>
        <dbReference type="EMBL" id="MCW3798779.1"/>
    </source>
</evidence>
<accession>A0ABT3JIB5</accession>
<keyword evidence="2" id="KW-1185">Reference proteome</keyword>
<protein>
    <submittedName>
        <fullName evidence="1">Uncharacterized protein</fullName>
    </submittedName>
</protein>
<comment type="caution">
    <text evidence="1">The sequence shown here is derived from an EMBL/GenBank/DDBJ whole genome shotgun (WGS) entry which is preliminary data.</text>
</comment>
<dbReference type="Pfam" id="PF22391">
    <property type="entry name" value="DUF6975"/>
    <property type="match status" value="1"/>
</dbReference>
<dbReference type="InterPro" id="IPR054248">
    <property type="entry name" value="DUF6975"/>
</dbReference>
<sequence length="223" mass="23429">MAVSSELQRAPSAASAHAARMAAAGSSGHPYAQDLGTPVGGMTAPRDLDDMVHLLTALYGRQPGPIDLALRCAPAGPARTFLAAAADSFERERQFLLRLSGAVGPMPSTPGQAETQAAMLAQRHALETLARSERHGCALGAATALVSDWRNIRVLLDLAARRVGCAVPACSLPDENSIADVLSDAASAPGPERAIRFGAEQLLLQHRALFDLLEARCDAREDF</sequence>
<evidence type="ECO:0000313" key="2">
    <source>
        <dbReference type="Proteomes" id="UP001526246"/>
    </source>
</evidence>
<dbReference type="RefSeq" id="WP_264883807.1">
    <property type="nucleotide sequence ID" value="NZ_JAPDOB010000002.1"/>
</dbReference>
<reference evidence="1 2" key="1">
    <citation type="submission" date="2022-10" db="EMBL/GenBank/DDBJ databases">
        <title>Sphingomonas sp.</title>
        <authorList>
            <person name="Jin C."/>
        </authorList>
    </citation>
    <scope>NUCLEOTIDE SEQUENCE [LARGE SCALE GENOMIC DNA]</scope>
    <source>
        <strain evidence="1 2">BN140010</strain>
    </source>
</reference>
<name>A0ABT3JIB5_9SPHN</name>
<gene>
    <name evidence="1" type="ORF">OMW55_13270</name>
</gene>
<proteinExistence type="predicted"/>
<dbReference type="Proteomes" id="UP001526246">
    <property type="component" value="Unassembled WGS sequence"/>
</dbReference>
<dbReference type="EMBL" id="JAPDOB010000002">
    <property type="protein sequence ID" value="MCW3798779.1"/>
    <property type="molecule type" value="Genomic_DNA"/>
</dbReference>